<reference evidence="2 3" key="1">
    <citation type="submission" date="2023-05" db="EMBL/GenBank/DDBJ databases">
        <title>Novel species of genus Flectobacillus isolated from stream in China.</title>
        <authorList>
            <person name="Lu H."/>
        </authorList>
    </citation>
    <scope>NUCLEOTIDE SEQUENCE [LARGE SCALE GENOMIC DNA]</scope>
    <source>
        <strain evidence="2 3">KCTC 42575</strain>
    </source>
</reference>
<feature type="transmembrane region" description="Helical" evidence="1">
    <location>
        <begin position="206"/>
        <end position="226"/>
    </location>
</feature>
<protein>
    <submittedName>
        <fullName evidence="2">Uncharacterized protein</fullName>
    </submittedName>
</protein>
<sequence>MKQGDILYAKSLRFTAFAGKKEERKYNPWVDTTSNRNFLTYLIPGVGQVIGLVDFATGYQQYDDSPIGNELKFLAESDPDTVPMQLFIGGSTHPPQRKLLVEFEFGDVVGVFAGKTKYLGGVAYIQVAVEIRGYTGSGDDFPVPALVWVRLSDVSNDQDELTQLAEQGQSGNVDTKTLKEKLSKAPTSVTGSGSGSDSNNGGSKTGLILGIIAGVVLIGVTIWAIVTRKKED</sequence>
<evidence type="ECO:0000256" key="1">
    <source>
        <dbReference type="SAM" id="Phobius"/>
    </source>
</evidence>
<keyword evidence="1" id="KW-1133">Transmembrane helix</keyword>
<accession>A0ABT6Y4A9</accession>
<organism evidence="2 3">
    <name type="scientific">Flectobacillus roseus</name>
    <dbReference type="NCBI Taxonomy" id="502259"/>
    <lineage>
        <taxon>Bacteria</taxon>
        <taxon>Pseudomonadati</taxon>
        <taxon>Bacteroidota</taxon>
        <taxon>Cytophagia</taxon>
        <taxon>Cytophagales</taxon>
        <taxon>Flectobacillaceae</taxon>
        <taxon>Flectobacillus</taxon>
    </lineage>
</organism>
<keyword evidence="1" id="KW-0812">Transmembrane</keyword>
<keyword evidence="1" id="KW-0472">Membrane</keyword>
<keyword evidence="3" id="KW-1185">Reference proteome</keyword>
<dbReference type="Proteomes" id="UP001236507">
    <property type="component" value="Unassembled WGS sequence"/>
</dbReference>
<comment type="caution">
    <text evidence="2">The sequence shown here is derived from an EMBL/GenBank/DDBJ whole genome shotgun (WGS) entry which is preliminary data.</text>
</comment>
<proteinExistence type="predicted"/>
<dbReference type="EMBL" id="JASHIF010000002">
    <property type="protein sequence ID" value="MDI9857938.1"/>
    <property type="molecule type" value="Genomic_DNA"/>
</dbReference>
<name>A0ABT6Y4A9_9BACT</name>
<gene>
    <name evidence="2" type="ORF">QM524_01830</name>
</gene>
<dbReference type="RefSeq" id="WP_283343214.1">
    <property type="nucleotide sequence ID" value="NZ_JASHIF010000002.1"/>
</dbReference>
<evidence type="ECO:0000313" key="2">
    <source>
        <dbReference type="EMBL" id="MDI9857938.1"/>
    </source>
</evidence>
<evidence type="ECO:0000313" key="3">
    <source>
        <dbReference type="Proteomes" id="UP001236507"/>
    </source>
</evidence>